<name>A0ABT0L8J3_9GAMM</name>
<dbReference type="RefSeq" id="WP_248939336.1">
    <property type="nucleotide sequence ID" value="NZ_JAKIKS010000016.1"/>
</dbReference>
<feature type="region of interest" description="Disordered" evidence="10">
    <location>
        <begin position="204"/>
        <end position="227"/>
    </location>
</feature>
<evidence type="ECO:0000256" key="6">
    <source>
        <dbReference type="ARBA" id="ARBA00022519"/>
    </source>
</evidence>
<dbReference type="Gene3D" id="3.10.610.10">
    <property type="entry name" value="GSPII I/J protein-like"/>
    <property type="match status" value="1"/>
</dbReference>
<evidence type="ECO:0000256" key="7">
    <source>
        <dbReference type="ARBA" id="ARBA00022692"/>
    </source>
</evidence>
<reference evidence="12 13" key="1">
    <citation type="submission" date="2022-01" db="EMBL/GenBank/DDBJ databases">
        <title>Whole genome-based taxonomy of the Shewanellaceae.</title>
        <authorList>
            <person name="Martin-Rodriguez A.J."/>
        </authorList>
    </citation>
    <scope>NUCLEOTIDE SEQUENCE [LARGE SCALE GENOMIC DNA]</scope>
    <source>
        <strain evidence="12 13">DSM 17177</strain>
    </source>
</reference>
<keyword evidence="9 11" id="KW-0472">Membrane</keyword>
<evidence type="ECO:0000256" key="8">
    <source>
        <dbReference type="ARBA" id="ARBA00022989"/>
    </source>
</evidence>
<keyword evidence="5" id="KW-0488">Methylation</keyword>
<keyword evidence="6" id="KW-0997">Cell inner membrane</keyword>
<dbReference type="PANTHER" id="PTHR39583:SF2">
    <property type="entry name" value="TYPE II SECRETION SYSTEM PROTEIN J"/>
    <property type="match status" value="1"/>
</dbReference>
<dbReference type="Proteomes" id="UP001203423">
    <property type="component" value="Unassembled WGS sequence"/>
</dbReference>
<protein>
    <recommendedName>
        <fullName evidence="3">Type II secretion system protein J</fullName>
    </recommendedName>
</protein>
<gene>
    <name evidence="12" type="primary">gspJ</name>
    <name evidence="12" type="ORF">L2764_05860</name>
</gene>
<dbReference type="InterPro" id="IPR012902">
    <property type="entry name" value="N_methyl_site"/>
</dbReference>
<proteinExistence type="inferred from homology"/>
<dbReference type="EMBL" id="JAKIKS010000016">
    <property type="protein sequence ID" value="MCL1124012.1"/>
    <property type="molecule type" value="Genomic_DNA"/>
</dbReference>
<dbReference type="Pfam" id="PF11612">
    <property type="entry name" value="T2SSJ"/>
    <property type="match status" value="1"/>
</dbReference>
<keyword evidence="4" id="KW-1003">Cell membrane</keyword>
<evidence type="ECO:0000256" key="3">
    <source>
        <dbReference type="ARBA" id="ARBA00021539"/>
    </source>
</evidence>
<evidence type="ECO:0000256" key="10">
    <source>
        <dbReference type="SAM" id="MobiDB-lite"/>
    </source>
</evidence>
<dbReference type="NCBIfam" id="TIGR02532">
    <property type="entry name" value="IV_pilin_GFxxxE"/>
    <property type="match status" value="1"/>
</dbReference>
<comment type="similarity">
    <text evidence="2">Belongs to the GSP J family.</text>
</comment>
<evidence type="ECO:0000256" key="11">
    <source>
        <dbReference type="SAM" id="Phobius"/>
    </source>
</evidence>
<dbReference type="InterPro" id="IPR045584">
    <property type="entry name" value="Pilin-like"/>
</dbReference>
<keyword evidence="13" id="KW-1185">Reference proteome</keyword>
<dbReference type="InterPro" id="IPR051621">
    <property type="entry name" value="T2SS_protein_J"/>
</dbReference>
<evidence type="ECO:0000256" key="4">
    <source>
        <dbReference type="ARBA" id="ARBA00022475"/>
    </source>
</evidence>
<dbReference type="Pfam" id="PF07963">
    <property type="entry name" value="N_methyl"/>
    <property type="match status" value="1"/>
</dbReference>
<dbReference type="NCBIfam" id="TIGR01711">
    <property type="entry name" value="gspJ"/>
    <property type="match status" value="1"/>
</dbReference>
<dbReference type="Gene3D" id="2.10.70.20">
    <property type="entry name" value="gspk-gspi-gspj complex like domains"/>
    <property type="match status" value="1"/>
</dbReference>
<keyword evidence="7 11" id="KW-0812">Transmembrane</keyword>
<evidence type="ECO:0000256" key="9">
    <source>
        <dbReference type="ARBA" id="ARBA00023136"/>
    </source>
</evidence>
<keyword evidence="8 11" id="KW-1133">Transmembrane helix</keyword>
<organism evidence="12 13">
    <name type="scientific">Shewanella surugensis</name>
    <dbReference type="NCBI Taxonomy" id="212020"/>
    <lineage>
        <taxon>Bacteria</taxon>
        <taxon>Pseudomonadati</taxon>
        <taxon>Pseudomonadota</taxon>
        <taxon>Gammaproteobacteria</taxon>
        <taxon>Alteromonadales</taxon>
        <taxon>Shewanellaceae</taxon>
        <taxon>Shewanella</taxon>
    </lineage>
</organism>
<feature type="transmembrane region" description="Helical" evidence="11">
    <location>
        <begin position="12"/>
        <end position="33"/>
    </location>
</feature>
<feature type="compositionally biased region" description="Low complexity" evidence="10">
    <location>
        <begin position="205"/>
        <end position="219"/>
    </location>
</feature>
<accession>A0ABT0L8J3</accession>
<evidence type="ECO:0000256" key="1">
    <source>
        <dbReference type="ARBA" id="ARBA00004377"/>
    </source>
</evidence>
<sequence length="227" mass="25077">MTRNSHDQGFTLLEMLIAIAIFAMIGLASNTVLHTVMLNDESTRDFSAKLKAMQQGFGMVARDFNQMVPRTPRLFEGGRASTVFQTGSDILDSESEAIVFFRLGWLNPDGLLPRGTLQSVAYVVKDGNLERWYFPYPDPEMGAEPIKTIIMKKVISVEYSFFVEGKWERKVDATALPQAISMQIELEGMGKVVRKFLLVEAIPKTSDSSSSSGTTTSSRDSSDGSGK</sequence>
<evidence type="ECO:0000313" key="13">
    <source>
        <dbReference type="Proteomes" id="UP001203423"/>
    </source>
</evidence>
<dbReference type="SUPFAM" id="SSF54523">
    <property type="entry name" value="Pili subunits"/>
    <property type="match status" value="1"/>
</dbReference>
<dbReference type="PANTHER" id="PTHR39583">
    <property type="entry name" value="TYPE II SECRETION SYSTEM PROTEIN J-RELATED"/>
    <property type="match status" value="1"/>
</dbReference>
<evidence type="ECO:0000256" key="5">
    <source>
        <dbReference type="ARBA" id="ARBA00022481"/>
    </source>
</evidence>
<comment type="subcellular location">
    <subcellularLocation>
        <location evidence="1">Cell inner membrane</location>
        <topology evidence="1">Single-pass membrane protein</topology>
    </subcellularLocation>
</comment>
<dbReference type="InterPro" id="IPR010055">
    <property type="entry name" value="T2SS_protein-GspJ"/>
</dbReference>
<evidence type="ECO:0000313" key="12">
    <source>
        <dbReference type="EMBL" id="MCL1124012.1"/>
    </source>
</evidence>
<comment type="caution">
    <text evidence="12">The sequence shown here is derived from an EMBL/GenBank/DDBJ whole genome shotgun (WGS) entry which is preliminary data.</text>
</comment>
<evidence type="ECO:0000256" key="2">
    <source>
        <dbReference type="ARBA" id="ARBA00011084"/>
    </source>
</evidence>
<dbReference type="PROSITE" id="PS00409">
    <property type="entry name" value="PROKAR_NTER_METHYL"/>
    <property type="match status" value="1"/>
</dbReference>